<protein>
    <submittedName>
        <fullName evidence="2">Uncharacterized protein</fullName>
    </submittedName>
</protein>
<evidence type="ECO:0000256" key="1">
    <source>
        <dbReference type="SAM" id="Phobius"/>
    </source>
</evidence>
<keyword evidence="1" id="KW-0472">Membrane</keyword>
<dbReference type="Proteomes" id="UP000077202">
    <property type="component" value="Unassembled WGS sequence"/>
</dbReference>
<dbReference type="GO" id="GO:0046921">
    <property type="term" value="F:alpha-(1-&gt;6)-fucosyltransferase activity"/>
    <property type="evidence" value="ECO:0007669"/>
    <property type="project" value="TreeGrafter"/>
</dbReference>
<reference evidence="2" key="1">
    <citation type="submission" date="2016-03" db="EMBL/GenBank/DDBJ databases">
        <title>Mechanisms controlling the formation of the plant cell surface in tip-growing cells are functionally conserved among land plants.</title>
        <authorList>
            <person name="Honkanen S."/>
            <person name="Jones V.A."/>
            <person name="Morieri G."/>
            <person name="Champion C."/>
            <person name="Hetherington A.J."/>
            <person name="Kelly S."/>
            <person name="Saint-Marcoux D."/>
            <person name="Proust H."/>
            <person name="Prescott H."/>
            <person name="Dolan L."/>
        </authorList>
    </citation>
    <scope>NUCLEOTIDE SEQUENCE [LARGE SCALE GENOMIC DNA]</scope>
    <source>
        <tissue evidence="2">Whole gametophyte</tissue>
    </source>
</reference>
<accession>A0A176VJ09</accession>
<keyword evidence="1" id="KW-1133">Transmembrane helix</keyword>
<proteinExistence type="predicted"/>
<sequence length="711" mass="82199">MELLKSRSSVVYSVLSVVTLILVSFLILDCTRLLENYPWSSEKDLAIRADWAASWRFSSFDDSGESLYTWSNFSTLWWNDQSLHSLDPNWRGRHAMHDELRSGSIWYDEDVRDYFMSTVDARQFPSNCTKNTWIVHREHDSGLLSCTHVFFPIFSHGLGKGDGYTMIPVGQAEGHYPKELPTFDGCGKRKNRNLRCFYNITSCHVEDDPVRLKMLAEVDKSSDDLTGLPWIQVFNDSALRNGMAVFRSFEYDWGVRDEFHRAATEHRLQQWNELRQQGTVRVVGKADEAIEHVSVPQIDFVIHSMLSAWMIKQTSRNVKRIADSIMAKYANADGIPLWAPPVLAIHVRQTDKQYEDPYFRKTGNYRSVGDYAVQIQKLEKKYNFKWQSLFIISDSGTAMESLAMDMNDIQNGTAPDSANGREGKRFIMYDWSFDMELIERMGGHTHIPPKMKYSAQEHFLATLYIIGKIADYAIVQYSSNVGRFISELIGVRHRLSSADKLGPNAFSIDSDWSAKQFLLDTRAFELIRSSRPRVDRGVQIPATTSVFIYYLLVALPFYSRLRPTPMQKHRLLAKLTDGCTKRLGDKSRRTRQDRTSKLRRAFLSVLCGGRTRMVMMMMRPRPQQTLDVKKRISLTPLFLPVDDQKVIDSLHVRGLCHKQLRSSWLYSTSRSEPWRYLRLVRDSGSGSGSAFKIMWYIFHILWSIILAEKFF</sequence>
<dbReference type="Gene3D" id="3.40.50.11350">
    <property type="match status" value="1"/>
</dbReference>
<keyword evidence="3" id="KW-1185">Reference proteome</keyword>
<feature type="transmembrane region" description="Helical" evidence="1">
    <location>
        <begin position="9"/>
        <end position="28"/>
    </location>
</feature>
<feature type="transmembrane region" description="Helical" evidence="1">
    <location>
        <begin position="689"/>
        <end position="707"/>
    </location>
</feature>
<feature type="transmembrane region" description="Helical" evidence="1">
    <location>
        <begin position="538"/>
        <end position="558"/>
    </location>
</feature>
<name>A0A176VJ09_MARPO</name>
<keyword evidence="1" id="KW-0812">Transmembrane</keyword>
<organism evidence="2 3">
    <name type="scientific">Marchantia polymorpha subsp. ruderalis</name>
    <dbReference type="NCBI Taxonomy" id="1480154"/>
    <lineage>
        <taxon>Eukaryota</taxon>
        <taxon>Viridiplantae</taxon>
        <taxon>Streptophyta</taxon>
        <taxon>Embryophyta</taxon>
        <taxon>Marchantiophyta</taxon>
        <taxon>Marchantiopsida</taxon>
        <taxon>Marchantiidae</taxon>
        <taxon>Marchantiales</taxon>
        <taxon>Marchantiaceae</taxon>
        <taxon>Marchantia</taxon>
    </lineage>
</organism>
<evidence type="ECO:0000313" key="2">
    <source>
        <dbReference type="EMBL" id="OAE19915.1"/>
    </source>
</evidence>
<dbReference type="PANTHER" id="PTHR13132:SF34">
    <property type="entry name" value="O-FUCOSYLTRANSFERASE FAMILY PROTEIN"/>
    <property type="match status" value="1"/>
</dbReference>
<dbReference type="PANTHER" id="PTHR13132">
    <property type="entry name" value="ALPHA- 1,6 -FUCOSYLTRANSFERASE"/>
    <property type="match status" value="1"/>
</dbReference>
<gene>
    <name evidence="2" type="ORF">AXG93_1130s1690</name>
</gene>
<dbReference type="EMBL" id="LVLJ01003744">
    <property type="protein sequence ID" value="OAE19915.1"/>
    <property type="molecule type" value="Genomic_DNA"/>
</dbReference>
<dbReference type="GO" id="GO:0006487">
    <property type="term" value="P:protein N-linked glycosylation"/>
    <property type="evidence" value="ECO:0007669"/>
    <property type="project" value="TreeGrafter"/>
</dbReference>
<evidence type="ECO:0000313" key="3">
    <source>
        <dbReference type="Proteomes" id="UP000077202"/>
    </source>
</evidence>
<dbReference type="AlphaFoldDB" id="A0A176VJ09"/>
<comment type="caution">
    <text evidence="2">The sequence shown here is derived from an EMBL/GenBank/DDBJ whole genome shotgun (WGS) entry which is preliminary data.</text>
</comment>